<evidence type="ECO:0008006" key="3">
    <source>
        <dbReference type="Google" id="ProtNLM"/>
    </source>
</evidence>
<organism evidence="1 2">
    <name type="scientific">Aureococcus anophagefferens</name>
    <name type="common">Harmful bloom alga</name>
    <dbReference type="NCBI Taxonomy" id="44056"/>
    <lineage>
        <taxon>Eukaryota</taxon>
        <taxon>Sar</taxon>
        <taxon>Stramenopiles</taxon>
        <taxon>Ochrophyta</taxon>
        <taxon>Pelagophyceae</taxon>
        <taxon>Pelagomonadales</taxon>
        <taxon>Pelagomonadaceae</taxon>
        <taxon>Aureococcus</taxon>
    </lineage>
</organism>
<evidence type="ECO:0000313" key="2">
    <source>
        <dbReference type="Proteomes" id="UP001363151"/>
    </source>
</evidence>
<dbReference type="Proteomes" id="UP001363151">
    <property type="component" value="Unassembled WGS sequence"/>
</dbReference>
<reference evidence="1 2" key="1">
    <citation type="submission" date="2024-03" db="EMBL/GenBank/DDBJ databases">
        <title>Aureococcus anophagefferens CCMP1851 and Kratosvirus quantuckense: Draft genome of a second virus-susceptible host strain in the model system.</title>
        <authorList>
            <person name="Chase E."/>
            <person name="Truchon A.R."/>
            <person name="Schepens W."/>
            <person name="Wilhelm S.W."/>
        </authorList>
    </citation>
    <scope>NUCLEOTIDE SEQUENCE [LARGE SCALE GENOMIC DNA]</scope>
    <source>
        <strain evidence="1 2">CCMP1851</strain>
    </source>
</reference>
<evidence type="ECO:0000313" key="1">
    <source>
        <dbReference type="EMBL" id="KAK7236183.1"/>
    </source>
</evidence>
<sequence length="236" mass="25107">MLRAPGRAAAAESWHRDVAVSAAAGDDVFGGWLNLDAVASEFVCCPGTHGDDAAGAAGFAPLGDAKAWAARSATVAVPPGHLLVFFETIAHRVASRKAPPAGVVRLFAGWRLTASDAPLMGAGALASVLADQAVPQLKSGQTPALYPVLYWTNHRRLLPPLAMHFREELRVVRTLKRKRGDDRPEERVVCPPRHAASLRACGLPLYPAYDDDEIALLTPQPPDDDDVVAVVTQDAE</sequence>
<protein>
    <recommendedName>
        <fullName evidence="3">Fe2OG dioxygenase domain-containing protein</fullName>
    </recommendedName>
</protein>
<name>A0ABR1FR13_AURAN</name>
<proteinExistence type="predicted"/>
<keyword evidence="2" id="KW-1185">Reference proteome</keyword>
<comment type="caution">
    <text evidence="1">The sequence shown here is derived from an EMBL/GenBank/DDBJ whole genome shotgun (WGS) entry which is preliminary data.</text>
</comment>
<gene>
    <name evidence="1" type="ORF">SO694_00060134</name>
</gene>
<dbReference type="EMBL" id="JBBJCI010000286">
    <property type="protein sequence ID" value="KAK7236183.1"/>
    <property type="molecule type" value="Genomic_DNA"/>
</dbReference>
<accession>A0ABR1FR13</accession>